<organism evidence="1">
    <name type="scientific">Arion vulgaris</name>
    <dbReference type="NCBI Taxonomy" id="1028688"/>
    <lineage>
        <taxon>Eukaryota</taxon>
        <taxon>Metazoa</taxon>
        <taxon>Spiralia</taxon>
        <taxon>Lophotrochozoa</taxon>
        <taxon>Mollusca</taxon>
        <taxon>Gastropoda</taxon>
        <taxon>Heterobranchia</taxon>
        <taxon>Euthyneura</taxon>
        <taxon>Panpulmonata</taxon>
        <taxon>Eupulmonata</taxon>
        <taxon>Stylommatophora</taxon>
        <taxon>Helicina</taxon>
        <taxon>Arionoidea</taxon>
        <taxon>Arionidae</taxon>
        <taxon>Arion</taxon>
    </lineage>
</organism>
<protein>
    <submittedName>
        <fullName evidence="1">Uncharacterized protein</fullName>
    </submittedName>
</protein>
<accession>A0A0B7AVW8</accession>
<name>A0A0B7AVW8_9EUPU</name>
<proteinExistence type="predicted"/>
<dbReference type="EMBL" id="HACG01038098">
    <property type="protein sequence ID" value="CEK84963.1"/>
    <property type="molecule type" value="Transcribed_RNA"/>
</dbReference>
<gene>
    <name evidence="1" type="primary">ORF145498</name>
</gene>
<sequence>MLHNIRLQCNFVGHEVMQHILDRSHGSTNLIIIDRKKQRRKITLKPKMKLLMSSRFVRIQASLFGYKLRQCVARALNVSKEQ</sequence>
<evidence type="ECO:0000313" key="1">
    <source>
        <dbReference type="EMBL" id="CEK84963.1"/>
    </source>
</evidence>
<dbReference type="AlphaFoldDB" id="A0A0B7AVW8"/>
<reference evidence="1" key="1">
    <citation type="submission" date="2014-12" db="EMBL/GenBank/DDBJ databases">
        <title>Insight into the proteome of Arion vulgaris.</title>
        <authorList>
            <person name="Aradska J."/>
            <person name="Bulat T."/>
            <person name="Smidak R."/>
            <person name="Sarate P."/>
            <person name="Gangsoo J."/>
            <person name="Sialana F."/>
            <person name="Bilban M."/>
            <person name="Lubec G."/>
        </authorList>
    </citation>
    <scope>NUCLEOTIDE SEQUENCE</scope>
    <source>
        <tissue evidence="1">Skin</tissue>
    </source>
</reference>